<protein>
    <recommendedName>
        <fullName evidence="2">Tc1-like transposase DDE domain-containing protein</fullName>
    </recommendedName>
</protein>
<evidence type="ECO:0000313" key="1">
    <source>
        <dbReference type="EMBL" id="MYG37768.1"/>
    </source>
</evidence>
<organism evidence="1">
    <name type="scientific">Synechococcus sp. SB0676_bin_10</name>
    <dbReference type="NCBI Taxonomy" id="2604869"/>
    <lineage>
        <taxon>Bacteria</taxon>
        <taxon>Bacillati</taxon>
        <taxon>Cyanobacteriota</taxon>
        <taxon>Cyanophyceae</taxon>
        <taxon>Synechococcales</taxon>
        <taxon>Synechococcaceae</taxon>
        <taxon>Synechococcus</taxon>
    </lineage>
</organism>
<evidence type="ECO:0008006" key="2">
    <source>
        <dbReference type="Google" id="ProtNLM"/>
    </source>
</evidence>
<comment type="caution">
    <text evidence="1">The sequence shown here is derived from an EMBL/GenBank/DDBJ whole genome shotgun (WGS) entry which is preliminary data.</text>
</comment>
<name>A0A6B1F5Z4_9SYNE</name>
<accession>A0A6B1F5Z4</accession>
<proteinExistence type="predicted"/>
<reference evidence="1" key="1">
    <citation type="submission" date="2019-09" db="EMBL/GenBank/DDBJ databases">
        <title>Characterisation of the sponge microbiome using genome-centric metagenomics.</title>
        <authorList>
            <person name="Engelberts J.P."/>
            <person name="Robbins S.J."/>
            <person name="De Goeij J.M."/>
            <person name="Aranda M."/>
            <person name="Bell S.C."/>
            <person name="Webster N.S."/>
        </authorList>
    </citation>
    <scope>NUCLEOTIDE SEQUENCE</scope>
    <source>
        <strain evidence="1">SB0676_bin_10</strain>
    </source>
</reference>
<dbReference type="EMBL" id="VYDO01000072">
    <property type="protein sequence ID" value="MYG37768.1"/>
    <property type="molecule type" value="Genomic_DNA"/>
</dbReference>
<dbReference type="AlphaFoldDB" id="A0A6B1F5Z4"/>
<sequence>MEPGSVEGVTHDHRRNGRQPCLLPWMAPRATCRRSARVASDITEFLSFLQEIEGNVPSHVDSHLSIDNYCIHQRSKGKEWLGQRPRFHLHLTPTYGSGSSKWNAAAAAGARTPWTVVPAPALESSPARSTTLWSPATPKPVPLSGWPPIQPGQDPTPLYFFVLSPGPCTGKAQPYGAELDAGQLADTDTAGAETVAVGKWTPLLPANQSILAQKLRSERRPNGRLNGPGFQR</sequence>
<gene>
    <name evidence="1" type="ORF">F4162_01875</name>
</gene>